<dbReference type="EMBL" id="JACBNY010000032">
    <property type="protein sequence ID" value="MBA0017541.1"/>
    <property type="molecule type" value="Genomic_DNA"/>
</dbReference>
<evidence type="ECO:0000313" key="1">
    <source>
        <dbReference type="EMBL" id="MBA0017541.1"/>
    </source>
</evidence>
<dbReference type="Proteomes" id="UP000530186">
    <property type="component" value="Unassembled WGS sequence"/>
</dbReference>
<reference evidence="1 2" key="1">
    <citation type="submission" date="2020-07" db="EMBL/GenBank/DDBJ databases">
        <authorList>
            <person name="Hilgarth M."/>
            <person name="Werum V."/>
            <person name="Vogel R.F."/>
        </authorList>
    </citation>
    <scope>NUCLEOTIDE SEQUENCE [LARGE SCALE GENOMIC DNA]</scope>
    <source>
        <strain evidence="1 2">DSM 28961</strain>
    </source>
</reference>
<protein>
    <submittedName>
        <fullName evidence="1">Uncharacterized protein</fullName>
    </submittedName>
</protein>
<comment type="caution">
    <text evidence="1">The sequence shown here is derived from an EMBL/GenBank/DDBJ whole genome shotgun (WGS) entry which is preliminary data.</text>
</comment>
<proteinExistence type="predicted"/>
<organism evidence="1 2">
    <name type="scientific">Pseudolactococcus laudensis</name>
    <dbReference type="NCBI Taxonomy" id="1494461"/>
    <lineage>
        <taxon>Bacteria</taxon>
        <taxon>Bacillati</taxon>
        <taxon>Bacillota</taxon>
        <taxon>Bacilli</taxon>
        <taxon>Lactobacillales</taxon>
        <taxon>Streptococcaceae</taxon>
        <taxon>Pseudolactococcus</taxon>
    </lineage>
</organism>
<sequence>MGLRGEIIVDYERILVKEISKRFKKLRGKTPYGSVAKFSKKSILV</sequence>
<gene>
    <name evidence="1" type="ORF">HZR21_10605</name>
</gene>
<keyword evidence="2" id="KW-1185">Reference proteome</keyword>
<dbReference type="GeneID" id="303195965"/>
<evidence type="ECO:0000313" key="2">
    <source>
        <dbReference type="Proteomes" id="UP000530186"/>
    </source>
</evidence>
<name>A0A7V8N2T0_9LACT</name>
<dbReference type="RefSeq" id="WP_180747602.1">
    <property type="nucleotide sequence ID" value="NZ_CBCRWQ010000037.1"/>
</dbReference>
<accession>A0A7V8N2T0</accession>
<dbReference type="AlphaFoldDB" id="A0A7V8N2T0"/>